<gene>
    <name evidence="2" type="ORF">AB5J58_41720</name>
</gene>
<sequence length="447" mass="48382">MSTGDNTRAGTACDTVTELTAPRAAALYSAGYRYIGRYLSNVPGSTLNKQLQPGELKVIAAQGLNVFPIYQTYGGEAAYFRREQGVADAHAAIERARHYGFKAGTRIYFAVDFDALDHEVTDSVLPHFRGIKATVDEYGPEYRMGIYAPRNVCSRVGAEGLTSASFLSDMSTGFSGNLGFPHPVDWSFDQIATISAGSGSGAISIDNDIASGRDLGQSSFLEENDGSHLDGRFDTFFHDVLLADVQNYMVNSMGVPEQGGEGGMAYSTRTTTQSFQAVMDLDWLTTSVSRTYGMRKALIQCPLLWEIRTYNIADKAADDAVEAGLKDDSSTGLGQIRAHTGIDARNYCVDAGIITGRIMSTDNSDDLSTMWHSLHDDDVYNVSTIPAVLVQGAALLGIARPTVDSSTDDSRRIMGRYNGTGDGAERYGNAMIGLFAVFEKYNSLMRD</sequence>
<dbReference type="InterPro" id="IPR017853">
    <property type="entry name" value="GH"/>
</dbReference>
<evidence type="ECO:0000259" key="1">
    <source>
        <dbReference type="Pfam" id="PF08924"/>
    </source>
</evidence>
<dbReference type="InterPro" id="IPR015020">
    <property type="entry name" value="Rv2525c-like_Glyco_Hydro-like"/>
</dbReference>
<dbReference type="AlphaFoldDB" id="A0AB39MMT1"/>
<proteinExistence type="predicted"/>
<dbReference type="Gene3D" id="3.20.20.80">
    <property type="entry name" value="Glycosidases"/>
    <property type="match status" value="1"/>
</dbReference>
<dbReference type="RefSeq" id="WP_369191271.1">
    <property type="nucleotide sequence ID" value="NZ_CP163431.1"/>
</dbReference>
<name>A0AB39MMT1_9ACTN</name>
<dbReference type="Pfam" id="PF08924">
    <property type="entry name" value="Rv2525c_GlyHyd-like"/>
    <property type="match status" value="1"/>
</dbReference>
<feature type="domain" description="Rv2525c-like glycoside hydrolase-like" evidence="1">
    <location>
        <begin position="26"/>
        <end position="209"/>
    </location>
</feature>
<dbReference type="CDD" id="cd06418">
    <property type="entry name" value="GH25_BacA-like"/>
    <property type="match status" value="1"/>
</dbReference>
<accession>A0AB39MMT1</accession>
<dbReference type="EMBL" id="CP163431">
    <property type="protein sequence ID" value="XDQ06289.1"/>
    <property type="molecule type" value="Genomic_DNA"/>
</dbReference>
<evidence type="ECO:0000313" key="2">
    <source>
        <dbReference type="EMBL" id="XDQ06289.1"/>
    </source>
</evidence>
<dbReference type="SUPFAM" id="SSF51445">
    <property type="entry name" value="(Trans)glycosidases"/>
    <property type="match status" value="1"/>
</dbReference>
<protein>
    <submittedName>
        <fullName evidence="2">Glycoside hydrolase domain-containing protein</fullName>
    </submittedName>
</protein>
<dbReference type="GO" id="GO:0016787">
    <property type="term" value="F:hydrolase activity"/>
    <property type="evidence" value="ECO:0007669"/>
    <property type="project" value="UniProtKB-KW"/>
</dbReference>
<organism evidence="2">
    <name type="scientific">Streptomyces sp. R08</name>
    <dbReference type="NCBI Taxonomy" id="3238624"/>
    <lineage>
        <taxon>Bacteria</taxon>
        <taxon>Bacillati</taxon>
        <taxon>Actinomycetota</taxon>
        <taxon>Actinomycetes</taxon>
        <taxon>Kitasatosporales</taxon>
        <taxon>Streptomycetaceae</taxon>
        <taxon>Streptomyces</taxon>
    </lineage>
</organism>
<keyword evidence="2" id="KW-0378">Hydrolase</keyword>
<reference evidence="2" key="1">
    <citation type="submission" date="2024-07" db="EMBL/GenBank/DDBJ databases">
        <authorList>
            <person name="Yu S.T."/>
        </authorList>
    </citation>
    <scope>NUCLEOTIDE SEQUENCE</scope>
    <source>
        <strain evidence="2">R08</strain>
    </source>
</reference>